<dbReference type="Proteomes" id="UP000295361">
    <property type="component" value="Unassembled WGS sequence"/>
</dbReference>
<gene>
    <name evidence="2" type="ORF">DES47_102119</name>
</gene>
<sequence length="213" mass="23642">MGEDDIVALEQLLDKVPAPLEPLDVSMLDGYLCAVLLQPIPLLPAQWLPYVTDIEARPLPPRYKPEALHALVLRRHQELKAAITERQWFDPWVFEMDDEATPSETVFPWVAGFALGADMFTALMGLSAADLLEPLATIYMHLDADDLEDADALLAEIETLEPPEDLSEAVEGLVRSCLQLADISRPQPKPVAEVPRRIARKQAPPAGPTPRKR</sequence>
<dbReference type="InParanoid" id="A0A4V3CTK4"/>
<dbReference type="Gene3D" id="1.20.120.740">
    <property type="entry name" value="YgfB uncharacterised protein family UPF0149, PF03695"/>
    <property type="match status" value="1"/>
</dbReference>
<dbReference type="NCBIfam" id="TIGR02292">
    <property type="entry name" value="ygfB_yecA"/>
    <property type="match status" value="1"/>
</dbReference>
<dbReference type="Pfam" id="PF03695">
    <property type="entry name" value="UPF0149"/>
    <property type="match status" value="1"/>
</dbReference>
<protein>
    <recommendedName>
        <fullName evidence="4">YecA family protein</fullName>
    </recommendedName>
</protein>
<dbReference type="InterPro" id="IPR011978">
    <property type="entry name" value="YgfB-like"/>
</dbReference>
<dbReference type="EMBL" id="SNXS01000002">
    <property type="protein sequence ID" value="TDP72374.1"/>
    <property type="molecule type" value="Genomic_DNA"/>
</dbReference>
<feature type="region of interest" description="Disordered" evidence="1">
    <location>
        <begin position="186"/>
        <end position="213"/>
    </location>
</feature>
<accession>A0A4V3CTK4</accession>
<dbReference type="RefSeq" id="WP_133699845.1">
    <property type="nucleotide sequence ID" value="NZ_SNXS01000002.1"/>
</dbReference>
<evidence type="ECO:0000256" key="1">
    <source>
        <dbReference type="SAM" id="MobiDB-lite"/>
    </source>
</evidence>
<dbReference type="SUPFAM" id="SSF101327">
    <property type="entry name" value="YgfB-like"/>
    <property type="match status" value="1"/>
</dbReference>
<dbReference type="AlphaFoldDB" id="A0A4V3CTK4"/>
<dbReference type="InterPro" id="IPR036255">
    <property type="entry name" value="YgfB-like_sf"/>
</dbReference>
<name>A0A4V3CTK4_9BURK</name>
<proteinExistence type="predicted"/>
<organism evidence="2 3">
    <name type="scientific">Roseateles toxinivorans</name>
    <dbReference type="NCBI Taxonomy" id="270368"/>
    <lineage>
        <taxon>Bacteria</taxon>
        <taxon>Pseudomonadati</taxon>
        <taxon>Pseudomonadota</taxon>
        <taxon>Betaproteobacteria</taxon>
        <taxon>Burkholderiales</taxon>
        <taxon>Sphaerotilaceae</taxon>
        <taxon>Roseateles</taxon>
    </lineage>
</organism>
<comment type="caution">
    <text evidence="2">The sequence shown here is derived from an EMBL/GenBank/DDBJ whole genome shotgun (WGS) entry which is preliminary data.</text>
</comment>
<evidence type="ECO:0000313" key="3">
    <source>
        <dbReference type="Proteomes" id="UP000295361"/>
    </source>
</evidence>
<keyword evidence="3" id="KW-1185">Reference proteome</keyword>
<dbReference type="OrthoDB" id="570299at2"/>
<evidence type="ECO:0008006" key="4">
    <source>
        <dbReference type="Google" id="ProtNLM"/>
    </source>
</evidence>
<evidence type="ECO:0000313" key="2">
    <source>
        <dbReference type="EMBL" id="TDP72374.1"/>
    </source>
</evidence>
<reference evidence="2 3" key="1">
    <citation type="submission" date="2019-03" db="EMBL/GenBank/DDBJ databases">
        <title>Genomic Encyclopedia of Type Strains, Phase IV (KMG-IV): sequencing the most valuable type-strain genomes for metagenomic binning, comparative biology and taxonomic classification.</title>
        <authorList>
            <person name="Goeker M."/>
        </authorList>
    </citation>
    <scope>NUCLEOTIDE SEQUENCE [LARGE SCALE GENOMIC DNA]</scope>
    <source>
        <strain evidence="2 3">DSM 16998</strain>
    </source>
</reference>